<evidence type="ECO:0000313" key="2">
    <source>
        <dbReference type="Proteomes" id="UP000479190"/>
    </source>
</evidence>
<organism evidence="1 2">
    <name type="scientific">Trichogramma brassicae</name>
    <dbReference type="NCBI Taxonomy" id="86971"/>
    <lineage>
        <taxon>Eukaryota</taxon>
        <taxon>Metazoa</taxon>
        <taxon>Ecdysozoa</taxon>
        <taxon>Arthropoda</taxon>
        <taxon>Hexapoda</taxon>
        <taxon>Insecta</taxon>
        <taxon>Pterygota</taxon>
        <taxon>Neoptera</taxon>
        <taxon>Endopterygota</taxon>
        <taxon>Hymenoptera</taxon>
        <taxon>Apocrita</taxon>
        <taxon>Proctotrupomorpha</taxon>
        <taxon>Chalcidoidea</taxon>
        <taxon>Trichogrammatidae</taxon>
        <taxon>Trichogramma</taxon>
    </lineage>
</organism>
<sequence>MRILVWACSGQFSIEPYALITSQHEAQQHANVSRHTASETKDFEYTQLTQFFFDRSRQFKAARKFIAAYITRSNYSRRIRTSYRSRRAITFPAIGAYIYKPARAHMIYREALRILDFCPCVHAPWFKKGCDIIYILSRARHKSSSTPAHTGNHCALVRSCKAACTIRHRLRDGPNVETKKKNEENTSKQRAPHGYVILARAKEKNIISSTPSTRAFLNAYIARGTNEAATKKIRETSRAFSRNIHQKILRSRLYMHNNFSRSRVHLQLTRREYKLLIYVTICTRNTHHTRTREGTRTSTYTISLRQLYSIAAKPMWSAPYGYWEYQRRTTTLRPDIVLQLQDVSPPPYENFAPPSYESLAYSIVPGDRATTEPPTVTSTTERSQTGCLGDNCVIN</sequence>
<evidence type="ECO:0000313" key="1">
    <source>
        <dbReference type="EMBL" id="CAB0044560.1"/>
    </source>
</evidence>
<keyword evidence="2" id="KW-1185">Reference proteome</keyword>
<accession>A0A6H5J7P8</accession>
<dbReference type="OrthoDB" id="10575778at2759"/>
<protein>
    <submittedName>
        <fullName evidence="1">Uncharacterized protein</fullName>
    </submittedName>
</protein>
<gene>
    <name evidence="1" type="ORF">TBRA_LOCUS16148</name>
</gene>
<dbReference type="EMBL" id="CADCXV010001472">
    <property type="protein sequence ID" value="CAB0044560.1"/>
    <property type="molecule type" value="Genomic_DNA"/>
</dbReference>
<reference evidence="1 2" key="1">
    <citation type="submission" date="2020-02" db="EMBL/GenBank/DDBJ databases">
        <authorList>
            <person name="Ferguson B K."/>
        </authorList>
    </citation>
    <scope>NUCLEOTIDE SEQUENCE [LARGE SCALE GENOMIC DNA]</scope>
</reference>
<dbReference type="Proteomes" id="UP000479190">
    <property type="component" value="Unassembled WGS sequence"/>
</dbReference>
<proteinExistence type="predicted"/>
<dbReference type="AlphaFoldDB" id="A0A6H5J7P8"/>
<name>A0A6H5J7P8_9HYME</name>